<dbReference type="Pfam" id="PF00753">
    <property type="entry name" value="Lactamase_B"/>
    <property type="match status" value="1"/>
</dbReference>
<dbReference type="GO" id="GO:0046872">
    <property type="term" value="F:metal ion binding"/>
    <property type="evidence" value="ECO:0007669"/>
    <property type="project" value="UniProtKB-KW"/>
</dbReference>
<keyword evidence="7" id="KW-1185">Reference proteome</keyword>
<dbReference type="SMART" id="SM00849">
    <property type="entry name" value="Lactamase_B"/>
    <property type="match status" value="1"/>
</dbReference>
<dbReference type="Gene3D" id="3.60.15.10">
    <property type="entry name" value="Ribonuclease Z/Hydroxyacylglutathione hydrolase-like"/>
    <property type="match status" value="1"/>
</dbReference>
<keyword evidence="3" id="KW-0378">Hydrolase</keyword>
<dbReference type="InterPro" id="IPR036866">
    <property type="entry name" value="RibonucZ/Hydroxyglut_hydro"/>
</dbReference>
<dbReference type="AlphaFoldDB" id="A0A1W1V5Y8"/>
<dbReference type="PANTHER" id="PTHR46233">
    <property type="entry name" value="HYDROXYACYLGLUTATHIONE HYDROLASE GLOC"/>
    <property type="match status" value="1"/>
</dbReference>
<name>A0A1W1V5Y8_9DEIO</name>
<dbReference type="PANTHER" id="PTHR46233:SF3">
    <property type="entry name" value="HYDROXYACYLGLUTATHIONE HYDROLASE GLOC"/>
    <property type="match status" value="1"/>
</dbReference>
<comment type="cofactor">
    <cofactor evidence="1">
        <name>Zn(2+)</name>
        <dbReference type="ChEBI" id="CHEBI:29105"/>
    </cofactor>
</comment>
<dbReference type="EMBL" id="FWWU01000009">
    <property type="protein sequence ID" value="SMB88471.1"/>
    <property type="molecule type" value="Genomic_DNA"/>
</dbReference>
<keyword evidence="2" id="KW-0479">Metal-binding</keyword>
<accession>A0A1W1V5Y8</accession>
<gene>
    <name evidence="6" type="ORF">SAMN00790413_00060</name>
</gene>
<reference evidence="6 7" key="1">
    <citation type="submission" date="2017-04" db="EMBL/GenBank/DDBJ databases">
        <authorList>
            <person name="Afonso C.L."/>
            <person name="Miller P.J."/>
            <person name="Scott M.A."/>
            <person name="Spackman E."/>
            <person name="Goraichik I."/>
            <person name="Dimitrov K.M."/>
            <person name="Suarez D.L."/>
            <person name="Swayne D.E."/>
        </authorList>
    </citation>
    <scope>NUCLEOTIDE SEQUENCE [LARGE SCALE GENOMIC DNA]</scope>
    <source>
        <strain evidence="6 7">KR-140</strain>
    </source>
</reference>
<evidence type="ECO:0000256" key="4">
    <source>
        <dbReference type="ARBA" id="ARBA00022833"/>
    </source>
</evidence>
<evidence type="ECO:0000259" key="5">
    <source>
        <dbReference type="SMART" id="SM00849"/>
    </source>
</evidence>
<evidence type="ECO:0000313" key="6">
    <source>
        <dbReference type="EMBL" id="SMB88471.1"/>
    </source>
</evidence>
<evidence type="ECO:0000256" key="1">
    <source>
        <dbReference type="ARBA" id="ARBA00001947"/>
    </source>
</evidence>
<protein>
    <submittedName>
        <fullName evidence="6">Glyoxylase, beta-lactamase superfamily II</fullName>
    </submittedName>
</protein>
<dbReference type="GO" id="GO:0016787">
    <property type="term" value="F:hydrolase activity"/>
    <property type="evidence" value="ECO:0007669"/>
    <property type="project" value="UniProtKB-KW"/>
</dbReference>
<feature type="domain" description="Metallo-beta-lactamase" evidence="5">
    <location>
        <begin position="26"/>
        <end position="202"/>
    </location>
</feature>
<proteinExistence type="predicted"/>
<dbReference type="InterPro" id="IPR001279">
    <property type="entry name" value="Metallo-B-lactamas"/>
</dbReference>
<organism evidence="6 7">
    <name type="scientific">Deinococcus hopiensis KR-140</name>
    <dbReference type="NCBI Taxonomy" id="695939"/>
    <lineage>
        <taxon>Bacteria</taxon>
        <taxon>Thermotogati</taxon>
        <taxon>Deinococcota</taxon>
        <taxon>Deinococci</taxon>
        <taxon>Deinococcales</taxon>
        <taxon>Deinococcaceae</taxon>
        <taxon>Deinococcus</taxon>
    </lineage>
</organism>
<dbReference type="SUPFAM" id="SSF56281">
    <property type="entry name" value="Metallo-hydrolase/oxidoreductase"/>
    <property type="match status" value="1"/>
</dbReference>
<sequence length="219" mass="22886">MTQPLNVQPRQHGAAQVWTLPTGPLQENAVLVAGQSGGGFLIDPGDEPGRVLALVRGAGVTVRGILLTHAHFDHIGAVQPVREALGVSVFLHPGDLPLYRLGEVTASRWNLPFMQPADPESSIEQGQTFSAGGVTLTARELPGHAPGHVVFVGDGFVVAGDTLFQGSIGRTDLPGGDHGQLIAGIGRELLSLPDDTAVYPGHGPATTIGAERRTNPFLR</sequence>
<dbReference type="RefSeq" id="WP_084047805.1">
    <property type="nucleotide sequence ID" value="NZ_FWWU01000009.1"/>
</dbReference>
<evidence type="ECO:0000256" key="2">
    <source>
        <dbReference type="ARBA" id="ARBA00022723"/>
    </source>
</evidence>
<dbReference type="STRING" id="695939.SAMN00790413_00060"/>
<keyword evidence="4" id="KW-0862">Zinc</keyword>
<dbReference type="InterPro" id="IPR051453">
    <property type="entry name" value="MBL_Glyoxalase_II"/>
</dbReference>
<dbReference type="OrthoDB" id="9802248at2"/>
<evidence type="ECO:0000313" key="7">
    <source>
        <dbReference type="Proteomes" id="UP000192582"/>
    </source>
</evidence>
<dbReference type="Proteomes" id="UP000192582">
    <property type="component" value="Unassembled WGS sequence"/>
</dbReference>
<evidence type="ECO:0000256" key="3">
    <source>
        <dbReference type="ARBA" id="ARBA00022801"/>
    </source>
</evidence>